<comment type="cofactor">
    <cofactor evidence="2 9">
        <name>Mg(2+)</name>
        <dbReference type="ChEBI" id="CHEBI:18420"/>
    </cofactor>
</comment>
<organism evidence="11 12">
    <name type="scientific">Martelella mangrovi</name>
    <dbReference type="NCBI Taxonomy" id="1397477"/>
    <lineage>
        <taxon>Bacteria</taxon>
        <taxon>Pseudomonadati</taxon>
        <taxon>Pseudomonadota</taxon>
        <taxon>Alphaproteobacteria</taxon>
        <taxon>Hyphomicrobiales</taxon>
        <taxon>Aurantimonadaceae</taxon>
        <taxon>Martelella</taxon>
    </lineage>
</organism>
<accession>A0ABV2I8Y9</accession>
<dbReference type="PROSITE" id="PS00792">
    <property type="entry name" value="DHPS_1"/>
    <property type="match status" value="1"/>
</dbReference>
<comment type="caution">
    <text evidence="11">The sequence shown here is derived from an EMBL/GenBank/DDBJ whole genome shotgun (WGS) entry which is preliminary data.</text>
</comment>
<evidence type="ECO:0000256" key="2">
    <source>
        <dbReference type="ARBA" id="ARBA00001946"/>
    </source>
</evidence>
<dbReference type="CDD" id="cd00739">
    <property type="entry name" value="DHPS"/>
    <property type="match status" value="1"/>
</dbReference>
<dbReference type="InterPro" id="IPR006390">
    <property type="entry name" value="DHP_synth_dom"/>
</dbReference>
<dbReference type="InterPro" id="IPR011005">
    <property type="entry name" value="Dihydropteroate_synth-like_sf"/>
</dbReference>
<evidence type="ECO:0000256" key="4">
    <source>
        <dbReference type="ARBA" id="ARBA00012458"/>
    </source>
</evidence>
<evidence type="ECO:0000259" key="10">
    <source>
        <dbReference type="PROSITE" id="PS50972"/>
    </source>
</evidence>
<evidence type="ECO:0000256" key="9">
    <source>
        <dbReference type="RuleBase" id="RU361205"/>
    </source>
</evidence>
<keyword evidence="6 9" id="KW-0479">Metal-binding</keyword>
<evidence type="ECO:0000313" key="12">
    <source>
        <dbReference type="Proteomes" id="UP001549164"/>
    </source>
</evidence>
<dbReference type="InterPro" id="IPR045031">
    <property type="entry name" value="DHP_synth-like"/>
</dbReference>
<dbReference type="Gene3D" id="3.20.20.20">
    <property type="entry name" value="Dihydropteroate synthase-like"/>
    <property type="match status" value="1"/>
</dbReference>
<proteinExistence type="inferred from homology"/>
<dbReference type="Proteomes" id="UP001549164">
    <property type="component" value="Unassembled WGS sequence"/>
</dbReference>
<comment type="pathway">
    <text evidence="3 9">Cofactor biosynthesis; tetrahydrofolate biosynthesis; 7,8-dihydrofolate from 2-amino-4-hydroxy-6-hydroxymethyl-7,8-dihydropteridine diphosphate and 4-aminobenzoate: step 1/2.</text>
</comment>
<dbReference type="GO" id="GO:0004156">
    <property type="term" value="F:dihydropteroate synthase activity"/>
    <property type="evidence" value="ECO:0007669"/>
    <property type="project" value="UniProtKB-EC"/>
</dbReference>
<keyword evidence="7 9" id="KW-0460">Magnesium</keyword>
<gene>
    <name evidence="11" type="ORF">ABID12_001298</name>
</gene>
<dbReference type="PROSITE" id="PS50972">
    <property type="entry name" value="PTERIN_BINDING"/>
    <property type="match status" value="1"/>
</dbReference>
<dbReference type="InterPro" id="IPR000489">
    <property type="entry name" value="Pterin-binding_dom"/>
</dbReference>
<evidence type="ECO:0000256" key="5">
    <source>
        <dbReference type="ARBA" id="ARBA00022679"/>
    </source>
</evidence>
<dbReference type="RefSeq" id="WP_354433549.1">
    <property type="nucleotide sequence ID" value="NZ_JBEPLY010000003.1"/>
</dbReference>
<dbReference type="EC" id="2.5.1.15" evidence="4 9"/>
<reference evidence="11 12" key="1">
    <citation type="submission" date="2024-06" db="EMBL/GenBank/DDBJ databases">
        <title>Genomic Encyclopedia of Type Strains, Phase IV (KMG-IV): sequencing the most valuable type-strain genomes for metagenomic binning, comparative biology and taxonomic classification.</title>
        <authorList>
            <person name="Goeker M."/>
        </authorList>
    </citation>
    <scope>NUCLEOTIDE SEQUENCE [LARGE SCALE GENOMIC DNA]</scope>
    <source>
        <strain evidence="11 12">DSM 28102</strain>
    </source>
</reference>
<comment type="catalytic activity">
    <reaction evidence="1">
        <text>(7,8-dihydropterin-6-yl)methyl diphosphate + 4-aminobenzoate = 7,8-dihydropteroate + diphosphate</text>
        <dbReference type="Rhea" id="RHEA:19949"/>
        <dbReference type="ChEBI" id="CHEBI:17836"/>
        <dbReference type="ChEBI" id="CHEBI:17839"/>
        <dbReference type="ChEBI" id="CHEBI:33019"/>
        <dbReference type="ChEBI" id="CHEBI:72950"/>
        <dbReference type="EC" id="2.5.1.15"/>
    </reaction>
</comment>
<dbReference type="EMBL" id="JBEPLY010000003">
    <property type="protein sequence ID" value="MET3599367.1"/>
    <property type="molecule type" value="Genomic_DNA"/>
</dbReference>
<protein>
    <recommendedName>
        <fullName evidence="4 9">Dihydropteroate synthase</fullName>
        <shortName evidence="9">DHPS</shortName>
        <ecNumber evidence="4 9">2.5.1.15</ecNumber>
    </recommendedName>
    <alternativeName>
        <fullName evidence="9">Dihydropteroate pyrophosphorylase</fullName>
    </alternativeName>
</protein>
<dbReference type="SUPFAM" id="SSF51717">
    <property type="entry name" value="Dihydropteroate synthetase-like"/>
    <property type="match status" value="1"/>
</dbReference>
<dbReference type="PROSITE" id="PS00793">
    <property type="entry name" value="DHPS_2"/>
    <property type="match status" value="1"/>
</dbReference>
<dbReference type="PANTHER" id="PTHR20941:SF1">
    <property type="entry name" value="FOLIC ACID SYNTHESIS PROTEIN FOL1"/>
    <property type="match status" value="1"/>
</dbReference>
<sequence>MTSATKCCFRQRVLDCAHGRTLTLGPAGVLMAIINVTPDSFSDGGQFADTAAVVDYADAAIAAGAGILDIGGESTRPGASPVSPEAEQERVLPVIAALAEKTDALLSVDTYRAETARLAVNTGAHIINDVTGGTGEPDILNAAAETGAGYCLMHTSRGRDTLADPVADQLFFLEEALGAARAAGVKQTQLAIDPGFGFGKGVDENLAIMAHMDALQVFDLPILVGTSRKRFVGAVGGGEDNLTRDFATAATTTLTRLAGGAIFRVHNVGASRAALAFADAMIARRYGDLS</sequence>
<evidence type="ECO:0000256" key="1">
    <source>
        <dbReference type="ARBA" id="ARBA00000012"/>
    </source>
</evidence>
<evidence type="ECO:0000256" key="6">
    <source>
        <dbReference type="ARBA" id="ARBA00022723"/>
    </source>
</evidence>
<evidence type="ECO:0000256" key="3">
    <source>
        <dbReference type="ARBA" id="ARBA00004763"/>
    </source>
</evidence>
<keyword evidence="5 9" id="KW-0808">Transferase</keyword>
<comment type="function">
    <text evidence="9">Catalyzes the condensation of para-aminobenzoate (pABA) with 6-hydroxymethyl-7,8-dihydropterin diphosphate (DHPt-PP) to form 7,8-dihydropteroate (H2Pte), the immediate precursor of folate derivatives.</text>
</comment>
<evidence type="ECO:0000256" key="7">
    <source>
        <dbReference type="ARBA" id="ARBA00022842"/>
    </source>
</evidence>
<evidence type="ECO:0000313" key="11">
    <source>
        <dbReference type="EMBL" id="MET3599367.1"/>
    </source>
</evidence>
<feature type="domain" description="Pterin-binding" evidence="10">
    <location>
        <begin position="28"/>
        <end position="276"/>
    </location>
</feature>
<evidence type="ECO:0000256" key="8">
    <source>
        <dbReference type="ARBA" id="ARBA00022909"/>
    </source>
</evidence>
<keyword evidence="8 9" id="KW-0289">Folate biosynthesis</keyword>
<dbReference type="Pfam" id="PF00809">
    <property type="entry name" value="Pterin_bind"/>
    <property type="match status" value="1"/>
</dbReference>
<name>A0ABV2I8Y9_9HYPH</name>
<comment type="similarity">
    <text evidence="9">Belongs to the DHPS family.</text>
</comment>
<keyword evidence="12" id="KW-1185">Reference proteome</keyword>
<dbReference type="PANTHER" id="PTHR20941">
    <property type="entry name" value="FOLATE SYNTHESIS PROTEINS"/>
    <property type="match status" value="1"/>
</dbReference>
<dbReference type="NCBIfam" id="TIGR01496">
    <property type="entry name" value="DHPS"/>
    <property type="match status" value="1"/>
</dbReference>